<dbReference type="InterPro" id="IPR002110">
    <property type="entry name" value="Ankyrin_rpt"/>
</dbReference>
<proteinExistence type="predicted"/>
<evidence type="ECO:0000313" key="5">
    <source>
        <dbReference type="EMBL" id="CAF2096187.1"/>
    </source>
</evidence>
<dbReference type="Proteomes" id="UP000663887">
    <property type="component" value="Unassembled WGS sequence"/>
</dbReference>
<gene>
    <name evidence="3" type="ORF">CJN711_LOCUS28559</name>
    <name evidence="4" type="ORF">WKI299_LOCUS19075</name>
    <name evidence="5" type="ORF">XDN619_LOCUS17741</name>
</gene>
<dbReference type="Proteomes" id="UP000663855">
    <property type="component" value="Unassembled WGS sequence"/>
</dbReference>
<dbReference type="Gene3D" id="1.25.40.20">
    <property type="entry name" value="Ankyrin repeat-containing domain"/>
    <property type="match status" value="1"/>
</dbReference>
<comment type="caution">
    <text evidence="3">The sequence shown here is derived from an EMBL/GenBank/DDBJ whole genome shotgun (WGS) entry which is preliminary data.</text>
</comment>
<evidence type="ECO:0000256" key="1">
    <source>
        <dbReference type="ARBA" id="ARBA00022737"/>
    </source>
</evidence>
<evidence type="ECO:0000313" key="4">
    <source>
        <dbReference type="EMBL" id="CAF2095583.1"/>
    </source>
</evidence>
<name>A0A815V0Q6_9BILA</name>
<dbReference type="PANTHER" id="PTHR24198">
    <property type="entry name" value="ANKYRIN REPEAT AND PROTEIN KINASE DOMAIN-CONTAINING PROTEIN"/>
    <property type="match status" value="1"/>
</dbReference>
<dbReference type="InterPro" id="IPR036770">
    <property type="entry name" value="Ankyrin_rpt-contain_sf"/>
</dbReference>
<reference evidence="3" key="1">
    <citation type="submission" date="2021-02" db="EMBL/GenBank/DDBJ databases">
        <authorList>
            <person name="Nowell W R."/>
        </authorList>
    </citation>
    <scope>NUCLEOTIDE SEQUENCE</scope>
</reference>
<accession>A0A815V0Q6</accession>
<dbReference type="AlphaFoldDB" id="A0A815V0Q6"/>
<evidence type="ECO:0000313" key="3">
    <source>
        <dbReference type="EMBL" id="CAF1523605.1"/>
    </source>
</evidence>
<dbReference type="Proteomes" id="UP000663856">
    <property type="component" value="Unassembled WGS sequence"/>
</dbReference>
<dbReference type="SUPFAM" id="SSF48403">
    <property type="entry name" value="Ankyrin repeat"/>
    <property type="match status" value="1"/>
</dbReference>
<dbReference type="SMART" id="SM00248">
    <property type="entry name" value="ANK"/>
    <property type="match status" value="3"/>
</dbReference>
<organism evidence="3 6">
    <name type="scientific">Rotaria magnacalcarata</name>
    <dbReference type="NCBI Taxonomy" id="392030"/>
    <lineage>
        <taxon>Eukaryota</taxon>
        <taxon>Metazoa</taxon>
        <taxon>Spiralia</taxon>
        <taxon>Gnathifera</taxon>
        <taxon>Rotifera</taxon>
        <taxon>Eurotatoria</taxon>
        <taxon>Bdelloidea</taxon>
        <taxon>Philodinida</taxon>
        <taxon>Philodinidae</taxon>
        <taxon>Rotaria</taxon>
    </lineage>
</organism>
<keyword evidence="2" id="KW-0040">ANK repeat</keyword>
<evidence type="ECO:0000313" key="6">
    <source>
        <dbReference type="Proteomes" id="UP000663855"/>
    </source>
</evidence>
<dbReference type="EMBL" id="CAJNRF010007903">
    <property type="protein sequence ID" value="CAF2095583.1"/>
    <property type="molecule type" value="Genomic_DNA"/>
</dbReference>
<dbReference type="EMBL" id="CAJNRG010007570">
    <property type="protein sequence ID" value="CAF2096187.1"/>
    <property type="molecule type" value="Genomic_DNA"/>
</dbReference>
<dbReference type="EMBL" id="CAJNOV010013496">
    <property type="protein sequence ID" value="CAF1523605.1"/>
    <property type="molecule type" value="Genomic_DNA"/>
</dbReference>
<dbReference type="PANTHER" id="PTHR24198:SF165">
    <property type="entry name" value="ANKYRIN REPEAT-CONTAINING PROTEIN-RELATED"/>
    <property type="match status" value="1"/>
</dbReference>
<dbReference type="Pfam" id="PF13637">
    <property type="entry name" value="Ank_4"/>
    <property type="match status" value="1"/>
</dbReference>
<sequence length="433" mass="50350">MSIIPTIQQRLFSCCRDALDQNDDRLSLLKTLLSLISEQERRYLIDVEDATHRAPLFYAIESGKSLIFLRQLLDFQVRITNRILLCAIRYGNLDILKLLNQYGADFKQTYYGISLLHECILLHKNDLISFLIEQGDIDPNTLDYDNQSPLLYAIFRTNIEAIFILLKHSCIDPCLISTRKQQLTSFHVACELGIDEVLPSMMKFISILNINKLTKNDQTPFDLFLSCYLFSKNNLFMNATSLEKFSSLFDLFLSNGAKLHHLTKAYRRTRASYVTKIFTVLFKKHISFNDIILQTDRSTILVDLQSLVCQSLGDWTSLVESNDDIKAKQRQSILRQLYELFICVYYKSTSVQPINKRLLTRYCTANEKDSKIKQILWLFIKNFIEPKKEVELLKSICRTKILLNLQSIDKRCTTSDLGISKDLEHYLLFFTMS</sequence>
<protein>
    <recommendedName>
        <fullName evidence="7">Ankyrin repeat protein</fullName>
    </recommendedName>
</protein>
<keyword evidence="1" id="KW-0677">Repeat</keyword>
<evidence type="ECO:0000256" key="2">
    <source>
        <dbReference type="ARBA" id="ARBA00023043"/>
    </source>
</evidence>
<evidence type="ECO:0008006" key="7">
    <source>
        <dbReference type="Google" id="ProtNLM"/>
    </source>
</evidence>